<keyword evidence="2" id="KW-0812">Transmembrane</keyword>
<dbReference type="KEGG" id="pei:H9L10_07025"/>
<feature type="compositionally biased region" description="Basic and acidic residues" evidence="1">
    <location>
        <begin position="44"/>
        <end position="59"/>
    </location>
</feature>
<feature type="compositionally biased region" description="Basic and acidic residues" evidence="1">
    <location>
        <begin position="66"/>
        <end position="77"/>
    </location>
</feature>
<sequence length="191" mass="21939">MFGRSKSEQAPAPATHAEREGAKNRPTPRRRDQEAARRRPLVVTDRKAARTRDRDERRAQATQLRRALETGDEAHYPARDRGPVRRYIRDYVDARRNLGEFLLPVMLIVLALSLVPTTAVFTTSVYLTWLAVIAVVVDTVLMWRGLKRRLVARFGADALPRGSMSYAVMRVFQMRRARRPVVMVKRGEFPD</sequence>
<dbReference type="RefSeq" id="WP_166105192.1">
    <property type="nucleotide sequence ID" value="NZ_BMMY01000001.1"/>
</dbReference>
<keyword evidence="2" id="KW-0472">Membrane</keyword>
<dbReference type="EMBL" id="CP060712">
    <property type="protein sequence ID" value="QNN50683.1"/>
    <property type="molecule type" value="Genomic_DNA"/>
</dbReference>
<reference evidence="3 4" key="1">
    <citation type="submission" date="2020-08" db="EMBL/GenBank/DDBJ databases">
        <title>Genome sequence of Phycicoccus endophyticus JCM 31784T.</title>
        <authorList>
            <person name="Hyun D.-W."/>
            <person name="Bae J.-W."/>
        </authorList>
    </citation>
    <scope>NUCLEOTIDE SEQUENCE [LARGE SCALE GENOMIC DNA]</scope>
    <source>
        <strain evidence="3 4">JCM 31784</strain>
    </source>
</reference>
<feature type="transmembrane region" description="Helical" evidence="2">
    <location>
        <begin position="126"/>
        <end position="143"/>
    </location>
</feature>
<dbReference type="InterPro" id="IPR021403">
    <property type="entry name" value="DUF3043"/>
</dbReference>
<organism evidence="3 4">
    <name type="scientific">Phycicoccus endophyticus</name>
    <dbReference type="NCBI Taxonomy" id="1690220"/>
    <lineage>
        <taxon>Bacteria</taxon>
        <taxon>Bacillati</taxon>
        <taxon>Actinomycetota</taxon>
        <taxon>Actinomycetes</taxon>
        <taxon>Micrococcales</taxon>
        <taxon>Intrasporangiaceae</taxon>
        <taxon>Phycicoccus</taxon>
    </lineage>
</organism>
<gene>
    <name evidence="3" type="ORF">H9L10_07025</name>
</gene>
<evidence type="ECO:0000256" key="2">
    <source>
        <dbReference type="SAM" id="Phobius"/>
    </source>
</evidence>
<name>A0A7G9R508_9MICO</name>
<feature type="compositionally biased region" description="Basic and acidic residues" evidence="1">
    <location>
        <begin position="16"/>
        <end position="37"/>
    </location>
</feature>
<evidence type="ECO:0000256" key="1">
    <source>
        <dbReference type="SAM" id="MobiDB-lite"/>
    </source>
</evidence>
<dbReference type="Pfam" id="PF11241">
    <property type="entry name" value="DUF3043"/>
    <property type="match status" value="1"/>
</dbReference>
<dbReference type="AlphaFoldDB" id="A0A7G9R508"/>
<feature type="transmembrane region" description="Helical" evidence="2">
    <location>
        <begin position="101"/>
        <end position="120"/>
    </location>
</feature>
<accession>A0A7G9R508</accession>
<feature type="region of interest" description="Disordered" evidence="1">
    <location>
        <begin position="1"/>
        <end position="77"/>
    </location>
</feature>
<evidence type="ECO:0000313" key="4">
    <source>
        <dbReference type="Proteomes" id="UP000515976"/>
    </source>
</evidence>
<keyword evidence="4" id="KW-1185">Reference proteome</keyword>
<keyword evidence="2" id="KW-1133">Transmembrane helix</keyword>
<proteinExistence type="predicted"/>
<dbReference type="Proteomes" id="UP000515976">
    <property type="component" value="Chromosome"/>
</dbReference>
<evidence type="ECO:0000313" key="3">
    <source>
        <dbReference type="EMBL" id="QNN50683.1"/>
    </source>
</evidence>
<protein>
    <submittedName>
        <fullName evidence="3">DUF3043 domain-containing protein</fullName>
    </submittedName>
</protein>